<geneLocation type="plasmid" evidence="1">
    <name>p397108-Ct2</name>
</geneLocation>
<keyword evidence="1" id="KW-0614">Plasmid</keyword>
<dbReference type="AlphaFoldDB" id="A0A410J4N6"/>
<organism evidence="1">
    <name type="scientific">Klebsiella pneumoniae</name>
    <dbReference type="NCBI Taxonomy" id="573"/>
    <lineage>
        <taxon>Bacteria</taxon>
        <taxon>Pseudomonadati</taxon>
        <taxon>Pseudomonadota</taxon>
        <taxon>Gammaproteobacteria</taxon>
        <taxon>Enterobacterales</taxon>
        <taxon>Enterobacteriaceae</taxon>
        <taxon>Klebsiella/Raoultella group</taxon>
        <taxon>Klebsiella</taxon>
        <taxon>Klebsiella pneumoniae complex</taxon>
    </lineage>
</organism>
<proteinExistence type="predicted"/>
<evidence type="ECO:0000313" key="1">
    <source>
        <dbReference type="EMBL" id="QAR15648.1"/>
    </source>
</evidence>
<reference evidence="1" key="1">
    <citation type="journal article" date="2019" name="Front. Microbiol.">
        <title>Type 1, 2, and 1/2-Hybrid IncC Plasmids From China.</title>
        <authorList>
            <person name="Cheng Q."/>
            <person name="Jiang X."/>
            <person name="Xu Y."/>
            <person name="Hu L."/>
            <person name="Luo W."/>
            <person name="Yin Z."/>
            <person name="Gao H."/>
            <person name="Yang W."/>
            <person name="Yang H."/>
            <person name="Zhao Y."/>
            <person name="Zhao X."/>
            <person name="Zhou D."/>
            <person name="Dai E."/>
        </authorList>
    </citation>
    <scope>NUCLEOTIDE SEQUENCE</scope>
    <source>
        <strain evidence="1">397108</strain>
        <plasmid evidence="1">p397108-Ct2</plasmid>
    </source>
</reference>
<dbReference type="EMBL" id="MH917284">
    <property type="protein sequence ID" value="QAR15648.1"/>
    <property type="molecule type" value="Genomic_DNA"/>
</dbReference>
<sequence>MAVGWLGRARDERHVQPAGAKLHHRFTGRAFGDLDFNIGVILAVLADQLCEEAMRNQGMDTDTKPAAFSGCRHAGGFHRMVELVNTYGYPLDEMASGLGQPNAARMTLEQEDAEVFFQCLHAGADAGLCNAERVGGVTEVEIFGDSESVN</sequence>
<accession>A0A410J4N6</accession>
<name>A0A410J4N6_KLEPN</name>
<protein>
    <submittedName>
        <fullName evidence="1">Uncharacterized protein</fullName>
    </submittedName>
</protein>